<proteinExistence type="predicted"/>
<organism evidence="2 3">
    <name type="scientific">Burkholderia mallei (strain ATCC 23344)</name>
    <dbReference type="NCBI Taxonomy" id="243160"/>
    <lineage>
        <taxon>Bacteria</taxon>
        <taxon>Pseudomonadati</taxon>
        <taxon>Pseudomonadota</taxon>
        <taxon>Betaproteobacteria</taxon>
        <taxon>Burkholderiales</taxon>
        <taxon>Burkholderiaceae</taxon>
        <taxon>Burkholderia</taxon>
        <taxon>pseudomallei group</taxon>
    </lineage>
</organism>
<sequence length="106" mass="10909">MEGSSAGRAINPNPAESYSFITVEQDGNPLGENQMKSLQIAVVALSLSAVMAAAHAQPAAADAGRQPANRTEAVQAAGRVPAAHQDRQDPNACVGPVSFCNIYFGS</sequence>
<dbReference type="AlphaFoldDB" id="A0A0H2WCU6"/>
<gene>
    <name evidence="2" type="ordered locus">BMAA0594</name>
</gene>
<evidence type="ECO:0000256" key="1">
    <source>
        <dbReference type="SAM" id="MobiDB-lite"/>
    </source>
</evidence>
<dbReference type="Proteomes" id="UP000006693">
    <property type="component" value="Chromosome 2"/>
</dbReference>
<feature type="region of interest" description="Disordered" evidence="1">
    <location>
        <begin position="56"/>
        <end position="88"/>
    </location>
</feature>
<dbReference type="PATRIC" id="fig|243160.12.peg.4100"/>
<keyword evidence="3" id="KW-1185">Reference proteome</keyword>
<protein>
    <submittedName>
        <fullName evidence="2">Uncharacterized protein</fullName>
    </submittedName>
</protein>
<name>A0A0H2WCU6_BURMA</name>
<dbReference type="KEGG" id="bma:BMAA0594"/>
<dbReference type="eggNOG" id="ENOG503179K">
    <property type="taxonomic scope" value="Bacteria"/>
</dbReference>
<evidence type="ECO:0000313" key="3">
    <source>
        <dbReference type="Proteomes" id="UP000006693"/>
    </source>
</evidence>
<accession>A0A0H2WCU6</accession>
<dbReference type="HOGENOM" id="CLU_188200_0_0_4"/>
<evidence type="ECO:0000313" key="2">
    <source>
        <dbReference type="EMBL" id="AAU46820.1"/>
    </source>
</evidence>
<dbReference type="EMBL" id="CP000011">
    <property type="protein sequence ID" value="AAU46820.1"/>
    <property type="molecule type" value="Genomic_DNA"/>
</dbReference>
<reference evidence="2 3" key="1">
    <citation type="journal article" date="2004" name="Proc. Natl. Acad. Sci. U.S.A.">
        <title>Structural flexibility in the Burkholderia mallei genome.</title>
        <authorList>
            <person name="Nierman W.C."/>
            <person name="DeShazer D."/>
            <person name="Kim H.S."/>
            <person name="Tettelin H."/>
            <person name="Nelson K.E."/>
            <person name="Feldblyum T."/>
            <person name="Ulrich R.L."/>
            <person name="Ronning C.M."/>
            <person name="Brinkac L.M."/>
            <person name="Daugherty S.C."/>
            <person name="Davidsen T.D."/>
            <person name="Deboy R.T."/>
            <person name="Dimitrov G."/>
            <person name="Dodson R.J."/>
            <person name="Durkin A.S."/>
            <person name="Gwinn M.L."/>
            <person name="Haft D.H."/>
            <person name="Khouri H."/>
            <person name="Kolonay J.F."/>
            <person name="Madupu R."/>
            <person name="Mohammoud Y."/>
            <person name="Nelson W.C."/>
            <person name="Radune D."/>
            <person name="Romero C.M."/>
            <person name="Sarria S."/>
            <person name="Selengut J."/>
            <person name="Shamblin C."/>
            <person name="Sullivan S.A."/>
            <person name="White O."/>
            <person name="Yu Y."/>
            <person name="Zafar N."/>
            <person name="Zhou L."/>
            <person name="Fraser C.M."/>
        </authorList>
    </citation>
    <scope>NUCLEOTIDE SEQUENCE [LARGE SCALE GENOMIC DNA]</scope>
    <source>
        <strain evidence="2 3">ATCC 23344</strain>
    </source>
</reference>